<reference evidence="8" key="1">
    <citation type="journal article" date="2019" name="Int. J. Syst. Evol. Microbiol.">
        <title>The Global Catalogue of Microorganisms (GCM) 10K type strain sequencing project: providing services to taxonomists for standard genome sequencing and annotation.</title>
        <authorList>
            <consortium name="The Broad Institute Genomics Platform"/>
            <consortium name="The Broad Institute Genome Sequencing Center for Infectious Disease"/>
            <person name="Wu L."/>
            <person name="Ma J."/>
        </authorList>
    </citation>
    <scope>NUCLEOTIDE SEQUENCE [LARGE SCALE GENOMIC DNA]</scope>
    <source>
        <strain evidence="8">CCUG 63419</strain>
    </source>
</reference>
<evidence type="ECO:0000313" key="8">
    <source>
        <dbReference type="Proteomes" id="UP001597044"/>
    </source>
</evidence>
<dbReference type="Pfam" id="PF00563">
    <property type="entry name" value="EAL"/>
    <property type="match status" value="1"/>
</dbReference>
<dbReference type="InterPro" id="IPR000700">
    <property type="entry name" value="PAS-assoc_C"/>
</dbReference>
<dbReference type="InterPro" id="IPR052155">
    <property type="entry name" value="Biofilm_reg_signaling"/>
</dbReference>
<dbReference type="NCBIfam" id="TIGR00254">
    <property type="entry name" value="GGDEF"/>
    <property type="match status" value="1"/>
</dbReference>
<gene>
    <name evidence="7" type="ORF">ACFQ0F_09690</name>
</gene>
<keyword evidence="3" id="KW-1133">Transmembrane helix</keyword>
<evidence type="ECO:0000256" key="2">
    <source>
        <dbReference type="SAM" id="MobiDB-lite"/>
    </source>
</evidence>
<feature type="transmembrane region" description="Helical" evidence="3">
    <location>
        <begin position="70"/>
        <end position="89"/>
    </location>
</feature>
<dbReference type="Pfam" id="PF08447">
    <property type="entry name" value="PAS_3"/>
    <property type="match status" value="1"/>
</dbReference>
<dbReference type="PROSITE" id="PS50113">
    <property type="entry name" value="PAC"/>
    <property type="match status" value="1"/>
</dbReference>
<feature type="transmembrane region" description="Helical" evidence="3">
    <location>
        <begin position="44"/>
        <end position="64"/>
    </location>
</feature>
<dbReference type="InterPro" id="IPR000160">
    <property type="entry name" value="GGDEF_dom"/>
</dbReference>
<evidence type="ECO:0000259" key="4">
    <source>
        <dbReference type="PROSITE" id="PS50113"/>
    </source>
</evidence>
<feature type="region of interest" description="Disordered" evidence="2">
    <location>
        <begin position="1"/>
        <end position="24"/>
    </location>
</feature>
<dbReference type="SUPFAM" id="SSF55785">
    <property type="entry name" value="PYP-like sensor domain (PAS domain)"/>
    <property type="match status" value="1"/>
</dbReference>
<dbReference type="InterPro" id="IPR001633">
    <property type="entry name" value="EAL_dom"/>
</dbReference>
<dbReference type="PROSITE" id="PS50887">
    <property type="entry name" value="GGDEF"/>
    <property type="match status" value="1"/>
</dbReference>
<dbReference type="PANTHER" id="PTHR44757:SF2">
    <property type="entry name" value="BIOFILM ARCHITECTURE MAINTENANCE PROTEIN MBAA"/>
    <property type="match status" value="1"/>
</dbReference>
<sequence length="855" mass="96599">MSRSAISGDATEHTNAPSRPAPLGHSERLRTTLLAQVQRQLPRFLIITSLSVLLAVWILWDWPYASNKVIALWGGSFIGFLIFRGFLVWGLSRSPQLRSRWLGTILIATAVLTGAFWAFALVALNPRVFLNGELYADITSRQILLSALLGAQGITALAAYAGHLRAFVGFTLTAFLPAVAYLLLHPTSTSLMVSTIGTVWWVFLILSARYLNRMVSDAIVLRLSNEDLISFLRDTQARTLDTNRLLAREVNTRAIAETQLQNLNEELEQRVAQRTQALMESQEGLTLAIEASGMALWDWHILDQEITHTNLEPLLGCEGIGNRKLLDAANGLVHPDDIRLVKRNIIRHLRRRTPRFEARYRIKHARGHWVWVEDRGRVVNWTAQGRPERMLGTRRDITREREAEETQRKLDYLANYDRLTQLTNRRQFRNRLHAAISDARDSQTRVGLIFINLDRFRQVNESLGFEVGDSILRETGRRLTELGSKLDTLARIGGDEFALIFPDVHSNDDLERLSEEVIGSLRAPFRIGDHELLLGASLGICEFPEHGRELAILINHADLAMQQAKRLGGNQWRRYSPDMRSATVEQLHLENSLRKAIFRDEFIVHYQPKLSLASQRIVGMEALVRWQHPTLGLLHPGKFIPLAEETGLISVITERVLSQATTQLKAWTDAGLGKLHVAVNIPPQQLHKGNLLQLLEQALDDSGLSAKQLEIELTETSLMDDPDLAISLFKQIRRMGVSIALDDFGTGYSSLSHLRRFPLDILKIDQSFIRDVGTQNEDGAIVRAIITMAHELGMKVVAEGVETREHYHFLEQERCDIVQGYLISRPVTAEAMELLLREQALAERQQPSFLSGIEL</sequence>
<evidence type="ECO:0000256" key="1">
    <source>
        <dbReference type="SAM" id="Coils"/>
    </source>
</evidence>
<dbReference type="InterPro" id="IPR013655">
    <property type="entry name" value="PAS_fold_3"/>
</dbReference>
<protein>
    <submittedName>
        <fullName evidence="7">Bifunctional diguanylate cyclase/phosphodiesterase</fullName>
    </submittedName>
</protein>
<dbReference type="CDD" id="cd01949">
    <property type="entry name" value="GGDEF"/>
    <property type="match status" value="1"/>
</dbReference>
<feature type="transmembrane region" description="Helical" evidence="3">
    <location>
        <begin position="101"/>
        <end position="123"/>
    </location>
</feature>
<dbReference type="EMBL" id="JBHTIT010000001">
    <property type="protein sequence ID" value="MFD0950656.1"/>
    <property type="molecule type" value="Genomic_DNA"/>
</dbReference>
<accession>A0ABW3HIT8</accession>
<feature type="domain" description="GGDEF" evidence="6">
    <location>
        <begin position="444"/>
        <end position="577"/>
    </location>
</feature>
<evidence type="ECO:0000313" key="7">
    <source>
        <dbReference type="EMBL" id="MFD0950656.1"/>
    </source>
</evidence>
<keyword evidence="3" id="KW-0812">Transmembrane</keyword>
<feature type="domain" description="EAL" evidence="5">
    <location>
        <begin position="586"/>
        <end position="840"/>
    </location>
</feature>
<dbReference type="InterPro" id="IPR035919">
    <property type="entry name" value="EAL_sf"/>
</dbReference>
<proteinExistence type="predicted"/>
<evidence type="ECO:0000259" key="5">
    <source>
        <dbReference type="PROSITE" id="PS50883"/>
    </source>
</evidence>
<evidence type="ECO:0000259" key="6">
    <source>
        <dbReference type="PROSITE" id="PS50887"/>
    </source>
</evidence>
<dbReference type="RefSeq" id="WP_379071581.1">
    <property type="nucleotide sequence ID" value="NZ_JBHTIT010000001.1"/>
</dbReference>
<dbReference type="SMART" id="SM00086">
    <property type="entry name" value="PAC"/>
    <property type="match status" value="1"/>
</dbReference>
<feature type="domain" description="PAC" evidence="4">
    <location>
        <begin position="356"/>
        <end position="409"/>
    </location>
</feature>
<feature type="transmembrane region" description="Helical" evidence="3">
    <location>
        <begin position="143"/>
        <end position="160"/>
    </location>
</feature>
<dbReference type="InterPro" id="IPR000014">
    <property type="entry name" value="PAS"/>
</dbReference>
<dbReference type="Proteomes" id="UP001597044">
    <property type="component" value="Unassembled WGS sequence"/>
</dbReference>
<dbReference type="SUPFAM" id="SSF55073">
    <property type="entry name" value="Nucleotide cyclase"/>
    <property type="match status" value="1"/>
</dbReference>
<dbReference type="SMART" id="SM00267">
    <property type="entry name" value="GGDEF"/>
    <property type="match status" value="1"/>
</dbReference>
<dbReference type="PROSITE" id="PS50883">
    <property type="entry name" value="EAL"/>
    <property type="match status" value="1"/>
</dbReference>
<feature type="transmembrane region" description="Helical" evidence="3">
    <location>
        <begin position="190"/>
        <end position="212"/>
    </location>
</feature>
<dbReference type="NCBIfam" id="TIGR00229">
    <property type="entry name" value="sensory_box"/>
    <property type="match status" value="1"/>
</dbReference>
<comment type="caution">
    <text evidence="7">The sequence shown here is derived from an EMBL/GenBank/DDBJ whole genome shotgun (WGS) entry which is preliminary data.</text>
</comment>
<dbReference type="InterPro" id="IPR043128">
    <property type="entry name" value="Rev_trsase/Diguanyl_cyclase"/>
</dbReference>
<dbReference type="Gene3D" id="3.30.70.270">
    <property type="match status" value="1"/>
</dbReference>
<dbReference type="SUPFAM" id="SSF141868">
    <property type="entry name" value="EAL domain-like"/>
    <property type="match status" value="1"/>
</dbReference>
<feature type="coiled-coil region" evidence="1">
    <location>
        <begin position="246"/>
        <end position="280"/>
    </location>
</feature>
<dbReference type="CDD" id="cd00130">
    <property type="entry name" value="PAS"/>
    <property type="match status" value="1"/>
</dbReference>
<organism evidence="7 8">
    <name type="scientific">Paraperlucidibaca wandonensis</name>
    <dbReference type="NCBI Taxonomy" id="1268273"/>
    <lineage>
        <taxon>Bacteria</taxon>
        <taxon>Pseudomonadati</taxon>
        <taxon>Pseudomonadota</taxon>
        <taxon>Gammaproteobacteria</taxon>
        <taxon>Moraxellales</taxon>
        <taxon>Moraxellaceae</taxon>
        <taxon>Paraperlucidibaca</taxon>
    </lineage>
</organism>
<name>A0ABW3HIT8_9GAMM</name>
<dbReference type="InterPro" id="IPR029787">
    <property type="entry name" value="Nucleotide_cyclase"/>
</dbReference>
<keyword evidence="8" id="KW-1185">Reference proteome</keyword>
<dbReference type="Gene3D" id="3.30.450.20">
    <property type="entry name" value="PAS domain"/>
    <property type="match status" value="1"/>
</dbReference>
<dbReference type="PANTHER" id="PTHR44757">
    <property type="entry name" value="DIGUANYLATE CYCLASE DGCP"/>
    <property type="match status" value="1"/>
</dbReference>
<dbReference type="InterPro" id="IPR035965">
    <property type="entry name" value="PAS-like_dom_sf"/>
</dbReference>
<evidence type="ECO:0000256" key="3">
    <source>
        <dbReference type="SAM" id="Phobius"/>
    </source>
</evidence>
<dbReference type="SMART" id="SM00052">
    <property type="entry name" value="EAL"/>
    <property type="match status" value="1"/>
</dbReference>
<dbReference type="InterPro" id="IPR001610">
    <property type="entry name" value="PAC"/>
</dbReference>
<keyword evidence="3" id="KW-0472">Membrane</keyword>
<keyword evidence="1" id="KW-0175">Coiled coil</keyword>
<dbReference type="Gene3D" id="3.20.20.450">
    <property type="entry name" value="EAL domain"/>
    <property type="match status" value="1"/>
</dbReference>
<dbReference type="Pfam" id="PF00990">
    <property type="entry name" value="GGDEF"/>
    <property type="match status" value="1"/>
</dbReference>
<dbReference type="CDD" id="cd01948">
    <property type="entry name" value="EAL"/>
    <property type="match status" value="1"/>
</dbReference>